<dbReference type="InterPro" id="IPR022786">
    <property type="entry name" value="Geminin/Multicilin"/>
</dbReference>
<dbReference type="SUPFAM" id="SSF111469">
    <property type="entry name" value="Geminin coiled-coil domain"/>
    <property type="match status" value="1"/>
</dbReference>
<comment type="caution">
    <text evidence="6">The sequence shown here is derived from an EMBL/GenBank/DDBJ whole genome shotgun (WGS) entry which is preliminary data.</text>
</comment>
<evidence type="ECO:0000313" key="7">
    <source>
        <dbReference type="Proteomes" id="UP001221898"/>
    </source>
</evidence>
<dbReference type="Proteomes" id="UP001221898">
    <property type="component" value="Unassembled WGS sequence"/>
</dbReference>
<evidence type="ECO:0000256" key="2">
    <source>
        <dbReference type="ARBA" id="ARBA00007979"/>
    </source>
</evidence>
<evidence type="ECO:0008006" key="8">
    <source>
        <dbReference type="Google" id="ProtNLM"/>
    </source>
</evidence>
<accession>A0AAD7RZQ5</accession>
<reference evidence="6" key="1">
    <citation type="journal article" date="2023" name="Science">
        <title>Genome structures resolve the early diversification of teleost fishes.</title>
        <authorList>
            <person name="Parey E."/>
            <person name="Louis A."/>
            <person name="Montfort J."/>
            <person name="Bouchez O."/>
            <person name="Roques C."/>
            <person name="Iampietro C."/>
            <person name="Lluch J."/>
            <person name="Castinel A."/>
            <person name="Donnadieu C."/>
            <person name="Desvignes T."/>
            <person name="Floi Bucao C."/>
            <person name="Jouanno E."/>
            <person name="Wen M."/>
            <person name="Mejri S."/>
            <person name="Dirks R."/>
            <person name="Jansen H."/>
            <person name="Henkel C."/>
            <person name="Chen W.J."/>
            <person name="Zahm M."/>
            <person name="Cabau C."/>
            <person name="Klopp C."/>
            <person name="Thompson A.W."/>
            <person name="Robinson-Rechavi M."/>
            <person name="Braasch I."/>
            <person name="Lecointre G."/>
            <person name="Bobe J."/>
            <person name="Postlethwait J.H."/>
            <person name="Berthelot C."/>
            <person name="Roest Crollius H."/>
            <person name="Guiguen Y."/>
        </authorList>
    </citation>
    <scope>NUCLEOTIDE SEQUENCE</scope>
    <source>
        <strain evidence="6">NC1722</strain>
    </source>
</reference>
<keyword evidence="5" id="KW-0131">Cell cycle</keyword>
<organism evidence="6 7">
    <name type="scientific">Aldrovandia affinis</name>
    <dbReference type="NCBI Taxonomy" id="143900"/>
    <lineage>
        <taxon>Eukaryota</taxon>
        <taxon>Metazoa</taxon>
        <taxon>Chordata</taxon>
        <taxon>Craniata</taxon>
        <taxon>Vertebrata</taxon>
        <taxon>Euteleostomi</taxon>
        <taxon>Actinopterygii</taxon>
        <taxon>Neopterygii</taxon>
        <taxon>Teleostei</taxon>
        <taxon>Notacanthiformes</taxon>
        <taxon>Halosauridae</taxon>
        <taxon>Aldrovandia</taxon>
    </lineage>
</organism>
<dbReference type="EMBL" id="JAINUG010000138">
    <property type="protein sequence ID" value="KAJ8393308.1"/>
    <property type="molecule type" value="Genomic_DNA"/>
</dbReference>
<gene>
    <name evidence="6" type="ORF">AAFF_G00062090</name>
</gene>
<dbReference type="Gene3D" id="1.20.5.1180">
    <property type="entry name" value="Geminin coiled-coil domain"/>
    <property type="match status" value="1"/>
</dbReference>
<dbReference type="GO" id="GO:0005634">
    <property type="term" value="C:nucleus"/>
    <property type="evidence" value="ECO:0007669"/>
    <property type="project" value="UniProtKB-SubCell"/>
</dbReference>
<protein>
    <recommendedName>
        <fullName evidence="8">Geminin</fullName>
    </recommendedName>
</protein>
<evidence type="ECO:0000256" key="5">
    <source>
        <dbReference type="ARBA" id="ARBA00023306"/>
    </source>
</evidence>
<sequence length="70" mass="7972">MVKETPPSTYWKEVAEERRKALDGVLQENEKLHRAIEAKDGEISKLRIENRELQGLTAGIQLAENRLAVT</sequence>
<proteinExistence type="inferred from homology"/>
<dbReference type="GO" id="GO:0008156">
    <property type="term" value="P:negative regulation of DNA replication"/>
    <property type="evidence" value="ECO:0007669"/>
    <property type="project" value="TreeGrafter"/>
</dbReference>
<keyword evidence="3" id="KW-0175">Coiled coil</keyword>
<evidence type="ECO:0000313" key="6">
    <source>
        <dbReference type="EMBL" id="KAJ8393308.1"/>
    </source>
</evidence>
<comment type="similarity">
    <text evidence="2">Belongs to the geminin family.</text>
</comment>
<keyword evidence="7" id="KW-1185">Reference proteome</keyword>
<evidence type="ECO:0000256" key="3">
    <source>
        <dbReference type="ARBA" id="ARBA00023054"/>
    </source>
</evidence>
<dbReference type="PANTHER" id="PTHR13372">
    <property type="entry name" value="GEMININ"/>
    <property type="match status" value="1"/>
</dbReference>
<dbReference type="GO" id="GO:0045786">
    <property type="term" value="P:negative regulation of cell cycle"/>
    <property type="evidence" value="ECO:0007669"/>
    <property type="project" value="TreeGrafter"/>
</dbReference>
<dbReference type="Pfam" id="PF07412">
    <property type="entry name" value="Geminin"/>
    <property type="match status" value="1"/>
</dbReference>
<comment type="subcellular location">
    <subcellularLocation>
        <location evidence="1">Nucleus</location>
    </subcellularLocation>
</comment>
<dbReference type="AlphaFoldDB" id="A0AAD7RZQ5"/>
<dbReference type="PANTHER" id="PTHR13372:SF4">
    <property type="entry name" value="GEMININ"/>
    <property type="match status" value="1"/>
</dbReference>
<evidence type="ECO:0000256" key="1">
    <source>
        <dbReference type="ARBA" id="ARBA00004123"/>
    </source>
</evidence>
<evidence type="ECO:0000256" key="4">
    <source>
        <dbReference type="ARBA" id="ARBA00023242"/>
    </source>
</evidence>
<keyword evidence="4" id="KW-0539">Nucleus</keyword>
<name>A0AAD7RZQ5_9TELE</name>